<evidence type="ECO:0000259" key="2">
    <source>
        <dbReference type="Pfam" id="PF20700"/>
    </source>
</evidence>
<feature type="region of interest" description="Disordered" evidence="1">
    <location>
        <begin position="279"/>
        <end position="303"/>
    </location>
</feature>
<proteinExistence type="predicted"/>
<sequence>MAAPTKTRNRFTNGRLKKVKKAQSSENGVLIDHNYDAGHICLTKDGCEQCVPGIDKILHAKKISYDSWRHGRRIIELEILINGLQACTKCRLGPLLLSEKSVKGEMKLGLGGYFYIQCQNCLLINRIPYSKTHRTEKKGMPSFVINTKVGSAMIDSVGGPRQMNNLLATLNLPLVNDKNLKVMERRAGNMIEKYADENMRRECQMAYEKEMQEWSNKESENVSKTVNFDDELGVALISGDPNIISSMSSTEIVSESDSSPLQEHATLRKRKRRRHIDLDGARNPSSKKKLKFMPTSKSGMTVSADHGWQKKGFDSLTGHTFLISKQNKVLKTVITHRTCGKCKWWKRNKPGTRAPPHRCVWNHNGSARSMESQAGLEALKSMSDQDF</sequence>
<dbReference type="GeneID" id="111108755"/>
<dbReference type="AlphaFoldDB" id="A0A8B8BCM2"/>
<evidence type="ECO:0000313" key="4">
    <source>
        <dbReference type="RefSeq" id="XP_022300524.1"/>
    </source>
</evidence>
<organism evidence="3 4">
    <name type="scientific">Crassostrea virginica</name>
    <name type="common">Eastern oyster</name>
    <dbReference type="NCBI Taxonomy" id="6565"/>
    <lineage>
        <taxon>Eukaryota</taxon>
        <taxon>Metazoa</taxon>
        <taxon>Spiralia</taxon>
        <taxon>Lophotrochozoa</taxon>
        <taxon>Mollusca</taxon>
        <taxon>Bivalvia</taxon>
        <taxon>Autobranchia</taxon>
        <taxon>Pteriomorphia</taxon>
        <taxon>Ostreida</taxon>
        <taxon>Ostreoidea</taxon>
        <taxon>Ostreidae</taxon>
        <taxon>Crassostrea</taxon>
    </lineage>
</organism>
<gene>
    <name evidence="4" type="primary">LOC111108755</name>
</gene>
<keyword evidence="3" id="KW-1185">Reference proteome</keyword>
<dbReference type="RefSeq" id="XP_022300524.1">
    <property type="nucleotide sequence ID" value="XM_022444816.1"/>
</dbReference>
<dbReference type="KEGG" id="cvn:111108755"/>
<dbReference type="OrthoDB" id="6157063at2759"/>
<name>A0A8B8BCM2_CRAVI</name>
<feature type="domain" description="Mutator-like transposase" evidence="2">
    <location>
        <begin position="295"/>
        <end position="382"/>
    </location>
</feature>
<evidence type="ECO:0000313" key="3">
    <source>
        <dbReference type="Proteomes" id="UP000694844"/>
    </source>
</evidence>
<evidence type="ECO:0000256" key="1">
    <source>
        <dbReference type="SAM" id="MobiDB-lite"/>
    </source>
</evidence>
<reference evidence="4" key="1">
    <citation type="submission" date="2025-08" db="UniProtKB">
        <authorList>
            <consortium name="RefSeq"/>
        </authorList>
    </citation>
    <scope>IDENTIFICATION</scope>
    <source>
        <tissue evidence="4">Whole sample</tissue>
    </source>
</reference>
<dbReference type="InterPro" id="IPR049012">
    <property type="entry name" value="Mutator_transp_dom"/>
</dbReference>
<protein>
    <submittedName>
        <fullName evidence="4">Uncharacterized protein LOC111108755</fullName>
    </submittedName>
</protein>
<accession>A0A8B8BCM2</accession>
<dbReference type="Pfam" id="PF20700">
    <property type="entry name" value="Mutator"/>
    <property type="match status" value="2"/>
</dbReference>
<feature type="domain" description="Mutator-like transposase" evidence="2">
    <location>
        <begin position="71"/>
        <end position="229"/>
    </location>
</feature>
<dbReference type="Proteomes" id="UP000694844">
    <property type="component" value="Chromosome 8"/>
</dbReference>